<keyword evidence="1 6" id="KW-0489">Methyltransferase</keyword>
<feature type="domain" description="O-methyltransferase C-terminal" evidence="4">
    <location>
        <begin position="143"/>
        <end position="320"/>
    </location>
</feature>
<evidence type="ECO:0000259" key="5">
    <source>
        <dbReference type="Pfam" id="PF08100"/>
    </source>
</evidence>
<keyword evidence="3" id="KW-0949">S-adenosyl-L-methionine</keyword>
<dbReference type="GO" id="GO:0008168">
    <property type="term" value="F:methyltransferase activity"/>
    <property type="evidence" value="ECO:0007669"/>
    <property type="project" value="UniProtKB-KW"/>
</dbReference>
<dbReference type="PANTHER" id="PTHR43712">
    <property type="entry name" value="PUTATIVE (AFU_ORTHOLOGUE AFUA_4G14580)-RELATED"/>
    <property type="match status" value="1"/>
</dbReference>
<keyword evidence="2" id="KW-0808">Transferase</keyword>
<dbReference type="SUPFAM" id="SSF53335">
    <property type="entry name" value="S-adenosyl-L-methionine-dependent methyltransferases"/>
    <property type="match status" value="1"/>
</dbReference>
<evidence type="ECO:0000256" key="3">
    <source>
        <dbReference type="ARBA" id="ARBA00022691"/>
    </source>
</evidence>
<evidence type="ECO:0000256" key="2">
    <source>
        <dbReference type="ARBA" id="ARBA00022679"/>
    </source>
</evidence>
<dbReference type="PROSITE" id="PS51683">
    <property type="entry name" value="SAM_OMT_II"/>
    <property type="match status" value="1"/>
</dbReference>
<evidence type="ECO:0000256" key="1">
    <source>
        <dbReference type="ARBA" id="ARBA00022603"/>
    </source>
</evidence>
<dbReference type="InterPro" id="IPR016461">
    <property type="entry name" value="COMT-like"/>
</dbReference>
<proteinExistence type="predicted"/>
<dbReference type="Pfam" id="PF08100">
    <property type="entry name" value="Dimerisation"/>
    <property type="match status" value="1"/>
</dbReference>
<dbReference type="RefSeq" id="WP_311364783.1">
    <property type="nucleotide sequence ID" value="NZ_JAVRIC010000009.1"/>
</dbReference>
<dbReference type="Gene3D" id="3.40.50.150">
    <property type="entry name" value="Vaccinia Virus protein VP39"/>
    <property type="match status" value="1"/>
</dbReference>
<evidence type="ECO:0000313" key="7">
    <source>
        <dbReference type="Proteomes" id="UP001254608"/>
    </source>
</evidence>
<reference evidence="6 7" key="1">
    <citation type="submission" date="2023-09" db="EMBL/GenBank/DDBJ databases">
        <authorList>
            <person name="Rey-Velasco X."/>
        </authorList>
    </citation>
    <scope>NUCLEOTIDE SEQUENCE [LARGE SCALE GENOMIC DNA]</scope>
    <source>
        <strain evidence="6 7">W345</strain>
    </source>
</reference>
<dbReference type="GO" id="GO:0032259">
    <property type="term" value="P:methylation"/>
    <property type="evidence" value="ECO:0007669"/>
    <property type="project" value="UniProtKB-KW"/>
</dbReference>
<dbReference type="PANTHER" id="PTHR43712:SF2">
    <property type="entry name" value="O-METHYLTRANSFERASE CICE"/>
    <property type="match status" value="1"/>
</dbReference>
<dbReference type="CDD" id="cd02440">
    <property type="entry name" value="AdoMet_MTases"/>
    <property type="match status" value="1"/>
</dbReference>
<dbReference type="InterPro" id="IPR036388">
    <property type="entry name" value="WH-like_DNA-bd_sf"/>
</dbReference>
<protein>
    <submittedName>
        <fullName evidence="6">Methyltransferase</fullName>
    </submittedName>
</protein>
<dbReference type="SUPFAM" id="SSF46785">
    <property type="entry name" value="Winged helix' DNA-binding domain"/>
    <property type="match status" value="1"/>
</dbReference>
<dbReference type="Proteomes" id="UP001254608">
    <property type="component" value="Unassembled WGS sequence"/>
</dbReference>
<feature type="domain" description="O-methyltransferase dimerisation" evidence="5">
    <location>
        <begin position="34"/>
        <end position="90"/>
    </location>
</feature>
<keyword evidence="7" id="KW-1185">Reference proteome</keyword>
<organism evidence="6 7">
    <name type="scientific">Banduia mediterranea</name>
    <dbReference type="NCBI Taxonomy" id="3075609"/>
    <lineage>
        <taxon>Bacteria</taxon>
        <taxon>Pseudomonadati</taxon>
        <taxon>Pseudomonadota</taxon>
        <taxon>Gammaproteobacteria</taxon>
        <taxon>Nevskiales</taxon>
        <taxon>Algiphilaceae</taxon>
        <taxon>Banduia</taxon>
    </lineage>
</organism>
<dbReference type="EMBL" id="JAVRIC010000009">
    <property type="protein sequence ID" value="MDT0497389.1"/>
    <property type="molecule type" value="Genomic_DNA"/>
</dbReference>
<comment type="caution">
    <text evidence="6">The sequence shown here is derived from an EMBL/GenBank/DDBJ whole genome shotgun (WGS) entry which is preliminary data.</text>
</comment>
<dbReference type="Pfam" id="PF00891">
    <property type="entry name" value="Methyltransf_2"/>
    <property type="match status" value="1"/>
</dbReference>
<dbReference type="Gene3D" id="1.10.10.10">
    <property type="entry name" value="Winged helix-like DNA-binding domain superfamily/Winged helix DNA-binding domain"/>
    <property type="match status" value="1"/>
</dbReference>
<accession>A0ABU2WHN7</accession>
<sequence length="341" mass="37942">MEIVVDILKQLNIVPVPLLDGQAQVVRARALLEANREGVFHALAESPDGMTSAELAEKLGFAPDGAKVLLRALNSMGYLRERGGRYSNGRWVRRWILDPKRGLHYMLRLQLYTYHRLEGLGQNLKTGRPTMDFHAMDAANPTPQQETYTRAMREAARLIIPDLLKRAAVPPKVERMLDIGGAHGEYSRAFVNRFAGLKAKMIDLAGPVATAAKIMEEEGNPEGLELAVGDALRDDFGKNWDLVLLANMVHLFNTEQNVDMFKRCRAALKPGGSLLVMDQFTGLGRRRDHIFAVISLNFFNVGGKAYDVSEMNAMLREAGFDKVQSKPFSLRTPGALIQAWA</sequence>
<evidence type="ECO:0000259" key="4">
    <source>
        <dbReference type="Pfam" id="PF00891"/>
    </source>
</evidence>
<evidence type="ECO:0000313" key="6">
    <source>
        <dbReference type="EMBL" id="MDT0497389.1"/>
    </source>
</evidence>
<dbReference type="InterPro" id="IPR001077">
    <property type="entry name" value="COMT_C"/>
</dbReference>
<name>A0ABU2WHN7_9GAMM</name>
<dbReference type="InterPro" id="IPR012967">
    <property type="entry name" value="COMT_dimerisation"/>
</dbReference>
<dbReference type="InterPro" id="IPR036390">
    <property type="entry name" value="WH_DNA-bd_sf"/>
</dbReference>
<dbReference type="InterPro" id="IPR029063">
    <property type="entry name" value="SAM-dependent_MTases_sf"/>
</dbReference>
<gene>
    <name evidence="6" type="ORF">RM530_08425</name>
</gene>